<organism evidence="1 2">
    <name type="scientific">Sphingomonas cavernae</name>
    <dbReference type="NCBI Taxonomy" id="2320861"/>
    <lineage>
        <taxon>Bacteria</taxon>
        <taxon>Pseudomonadati</taxon>
        <taxon>Pseudomonadota</taxon>
        <taxon>Alphaproteobacteria</taxon>
        <taxon>Sphingomonadales</taxon>
        <taxon>Sphingomonadaceae</taxon>
        <taxon>Sphingomonas</taxon>
    </lineage>
</organism>
<protein>
    <submittedName>
        <fullName evidence="1">Uncharacterized protein</fullName>
    </submittedName>
</protein>
<evidence type="ECO:0000313" key="1">
    <source>
        <dbReference type="EMBL" id="RJF93223.1"/>
    </source>
</evidence>
<dbReference type="RefSeq" id="WP_119759501.1">
    <property type="nucleotide sequence ID" value="NZ_QYUM01000002.1"/>
</dbReference>
<name>A0A418WPS0_9SPHN</name>
<evidence type="ECO:0000313" key="2">
    <source>
        <dbReference type="Proteomes" id="UP000286100"/>
    </source>
</evidence>
<keyword evidence="2" id="KW-1185">Reference proteome</keyword>
<dbReference type="EMBL" id="QYUM01000002">
    <property type="protein sequence ID" value="RJF93223.1"/>
    <property type="molecule type" value="Genomic_DNA"/>
</dbReference>
<dbReference type="AlphaFoldDB" id="A0A418WPS0"/>
<dbReference type="OrthoDB" id="7596720at2"/>
<gene>
    <name evidence="1" type="ORF">D3876_02370</name>
</gene>
<reference evidence="1 2" key="1">
    <citation type="submission" date="2018-09" db="EMBL/GenBank/DDBJ databases">
        <authorList>
            <person name="Zhu H."/>
        </authorList>
    </citation>
    <scope>NUCLEOTIDE SEQUENCE [LARGE SCALE GENOMIC DNA]</scope>
    <source>
        <strain evidence="1 2">K2R01-6</strain>
    </source>
</reference>
<comment type="caution">
    <text evidence="1">The sequence shown here is derived from an EMBL/GenBank/DDBJ whole genome shotgun (WGS) entry which is preliminary data.</text>
</comment>
<accession>A0A418WPS0</accession>
<proteinExistence type="predicted"/>
<dbReference type="Proteomes" id="UP000286100">
    <property type="component" value="Unassembled WGS sequence"/>
</dbReference>
<sequence>MKQVVKRRARIARVRRAQHLQASAHAQMAENRVMTLESQAGHLIRLASDLDATPGDATGAALANAGELAQRLRAARDGLTDAIVGARATALERAARRMEARIKQESAERLDQRARTALAEYLERKGNVPVRRRPRLDGGDA</sequence>